<dbReference type="RefSeq" id="WP_350274978.1">
    <property type="nucleotide sequence ID" value="NZ_CP158165.1"/>
</dbReference>
<evidence type="ECO:0000256" key="1">
    <source>
        <dbReference type="SAM" id="SignalP"/>
    </source>
</evidence>
<proteinExistence type="predicted"/>
<dbReference type="EMBL" id="CP158165">
    <property type="protein sequence ID" value="XBV22132.1"/>
    <property type="molecule type" value="Genomic_DNA"/>
</dbReference>
<reference evidence="2" key="1">
    <citation type="submission" date="2024-06" db="EMBL/GenBank/DDBJ databases">
        <title>Kribbella sp. strain HUAS MG21 genome sequences.</title>
        <authorList>
            <person name="Mo P."/>
        </authorList>
    </citation>
    <scope>NUCLEOTIDE SEQUENCE</scope>
    <source>
        <strain evidence="2">HUAS MG21</strain>
    </source>
</reference>
<name>A0AAU7T605_9ACTN</name>
<feature type="chain" id="PRO_5043605227" evidence="1">
    <location>
        <begin position="34"/>
        <end position="301"/>
    </location>
</feature>
<accession>A0AAU7T605</accession>
<dbReference type="AlphaFoldDB" id="A0AAU7T605"/>
<keyword evidence="1" id="KW-0732">Signal</keyword>
<organism evidence="2">
    <name type="scientific">Kribbella sp. HUAS MG21</name>
    <dbReference type="NCBI Taxonomy" id="3160966"/>
    <lineage>
        <taxon>Bacteria</taxon>
        <taxon>Bacillati</taxon>
        <taxon>Actinomycetota</taxon>
        <taxon>Actinomycetes</taxon>
        <taxon>Propionibacteriales</taxon>
        <taxon>Kribbellaceae</taxon>
        <taxon>Kribbella</taxon>
    </lineage>
</organism>
<protein>
    <submittedName>
        <fullName evidence="2">Uncharacterized protein</fullName>
    </submittedName>
</protein>
<feature type="signal peptide" evidence="1">
    <location>
        <begin position="1"/>
        <end position="33"/>
    </location>
</feature>
<sequence>MKRKSILAAATALAVVAAGVITGVAVTARSASAALSDVPKDCSISTSAYRSDGQRLLYRYAGGTTSTRQIAGDKLGWVPTALDTFLSSGSSASFMDSSLATHPTDGYVYYIKRSAEQVDGAWRITSLTVTRVRSGFAGTRAITMAWTAASPYFYRLAGNYLYRHTLTFVDGQPQISAGVQLPGSTWNTVNTLKYQRTVGTGSAAVDVLIGTKANGELKQWRINYASPATYSSLVLRASGWGSFTSINAWAACDEHPRGRVLLGIKATGAASVHFDADQYDGDGSDIKGGSLGLLGWTAKAY</sequence>
<gene>
    <name evidence="2" type="ORF">ABN611_26635</name>
</gene>
<evidence type="ECO:0000313" key="2">
    <source>
        <dbReference type="EMBL" id="XBV22132.1"/>
    </source>
</evidence>